<evidence type="ECO:0008006" key="6">
    <source>
        <dbReference type="Google" id="ProtNLM"/>
    </source>
</evidence>
<protein>
    <recommendedName>
        <fullName evidence="6">Alpha-L-rhamnosidase</fullName>
    </recommendedName>
</protein>
<dbReference type="AlphaFoldDB" id="A0A819PY84"/>
<dbReference type="Proteomes" id="UP000663836">
    <property type="component" value="Unassembled WGS sequence"/>
</dbReference>
<gene>
    <name evidence="4" type="ORF">JBS370_LOCUS27337</name>
    <name evidence="3" type="ORF">ZHD862_LOCUS14885</name>
</gene>
<accession>A0A819PY84</accession>
<organism evidence="4 5">
    <name type="scientific">Rotaria sordida</name>
    <dbReference type="NCBI Taxonomy" id="392033"/>
    <lineage>
        <taxon>Eukaryota</taxon>
        <taxon>Metazoa</taxon>
        <taxon>Spiralia</taxon>
        <taxon>Gnathifera</taxon>
        <taxon>Rotifera</taxon>
        <taxon>Eurotatoria</taxon>
        <taxon>Bdelloidea</taxon>
        <taxon>Philodinida</taxon>
        <taxon>Philodinidae</taxon>
        <taxon>Rotaria</taxon>
    </lineage>
</organism>
<evidence type="ECO:0000313" key="5">
    <source>
        <dbReference type="Proteomes" id="UP000663836"/>
    </source>
</evidence>
<dbReference type="GO" id="GO:0005975">
    <property type="term" value="P:carbohydrate metabolic process"/>
    <property type="evidence" value="ECO:0007669"/>
    <property type="project" value="InterPro"/>
</dbReference>
<sequence>MTPGHIESPLIQGAQRYQRLTLTNGGSIRITPGFFSCSSALYTDMWKMGVRTLQLNMIPPRIIPPGFIATDQGFLLIPNQAGVYLRGMQWVNYTVTFSTMIVSSGTSFAVRSNDYSEILITINSKEHSSPNTLIVNMRQELPPPDTYIYNATLPLNISLLQWYDIKAIVQGLTIELSINGINASIIPIPESSSPYIPSVTPGGIAFTTSNSQETFFRDLQVIDLSSNNFGTILYQDSLTSKQAVSDFGVGTNELPVILDGAKRDRNVWSGDLLVAGPVLYYSFYEPEYAAGSLAILNSYQLTNGPVSSRINVGFPLQRSSPSDEFISPIFYSYTYFLTNLISVAEYYLYTGDVEFVHDQWSRMQLLMNFFSKLVDTNNLVVASNPIWGYDYNPSYGTYNGKFTKLNILYAMALENAASLADVVNNATAALQYRQQAAAVRTAVNTYLYNSTANYYMISDQQTAGIAQDTNSLAILSGIASELNSSIPQRLLEQMKQKLRVLVANGTGYLSTTADGIPSGTSVIVSPFISFFHAAAAFEQDRSDLAFDVLDSVWSPMAQPGPYFTGTFWESERPNGYPGASTSMAHTWSAGITPILSKYVLGIKPMSAGYTKWSIRPQPGNLTWAAGSVCTPHGIITVNWNNSHAEFRIVVNIPRSTSGIYSMNHNFQF</sequence>
<comment type="caution">
    <text evidence="4">The sequence shown here is derived from an EMBL/GenBank/DDBJ whole genome shotgun (WGS) entry which is preliminary data.</text>
</comment>
<reference evidence="4" key="1">
    <citation type="submission" date="2021-02" db="EMBL/GenBank/DDBJ databases">
        <authorList>
            <person name="Nowell W R."/>
        </authorList>
    </citation>
    <scope>NUCLEOTIDE SEQUENCE</scope>
</reference>
<dbReference type="SUPFAM" id="SSF48208">
    <property type="entry name" value="Six-hairpin glycosidases"/>
    <property type="match status" value="1"/>
</dbReference>
<dbReference type="Proteomes" id="UP000663864">
    <property type="component" value="Unassembled WGS sequence"/>
</dbReference>
<dbReference type="InterPro" id="IPR008928">
    <property type="entry name" value="6-hairpin_glycosidase_sf"/>
</dbReference>
<dbReference type="Pfam" id="PF17390">
    <property type="entry name" value="Bac_rhamnosid_C"/>
    <property type="match status" value="1"/>
</dbReference>
<dbReference type="InterPro" id="IPR035398">
    <property type="entry name" value="Bac_rhamnosid_C"/>
</dbReference>
<dbReference type="InterPro" id="IPR035396">
    <property type="entry name" value="Bac_rhamnosid6H"/>
</dbReference>
<dbReference type="PANTHER" id="PTHR34987">
    <property type="entry name" value="C, PUTATIVE (AFU_ORTHOLOGUE AFUA_3G02880)-RELATED"/>
    <property type="match status" value="1"/>
</dbReference>
<dbReference type="EMBL" id="CAJOBD010005107">
    <property type="protein sequence ID" value="CAF4019847.1"/>
    <property type="molecule type" value="Genomic_DNA"/>
</dbReference>
<evidence type="ECO:0000259" key="2">
    <source>
        <dbReference type="Pfam" id="PF17390"/>
    </source>
</evidence>
<dbReference type="EMBL" id="CAJNOT010000657">
    <property type="protein sequence ID" value="CAF1047659.1"/>
    <property type="molecule type" value="Genomic_DNA"/>
</dbReference>
<dbReference type="InterPro" id="IPR012341">
    <property type="entry name" value="6hp_glycosidase-like_sf"/>
</dbReference>
<name>A0A819PY84_9BILA</name>
<proteinExistence type="predicted"/>
<feature type="domain" description="Alpha-L-rhamnosidase six-hairpin glycosidase" evidence="1">
    <location>
        <begin position="252"/>
        <end position="497"/>
    </location>
</feature>
<evidence type="ECO:0000313" key="3">
    <source>
        <dbReference type="EMBL" id="CAF1047659.1"/>
    </source>
</evidence>
<dbReference type="Gene3D" id="2.60.120.560">
    <property type="entry name" value="Exo-inulinase, domain 1"/>
    <property type="match status" value="1"/>
</dbReference>
<dbReference type="PANTHER" id="PTHR34987:SF4">
    <property type="entry name" value="ALPHA-L-RHAMNOSIDASE C-TERMINAL DOMAIN-CONTAINING PROTEIN"/>
    <property type="match status" value="1"/>
</dbReference>
<evidence type="ECO:0000259" key="1">
    <source>
        <dbReference type="Pfam" id="PF17389"/>
    </source>
</evidence>
<dbReference type="Pfam" id="PF17389">
    <property type="entry name" value="Bac_rhamnosid6H"/>
    <property type="match status" value="1"/>
</dbReference>
<feature type="domain" description="Alpha-L-rhamnosidase C-terminal" evidence="2">
    <location>
        <begin position="601"/>
        <end position="657"/>
    </location>
</feature>
<evidence type="ECO:0000313" key="4">
    <source>
        <dbReference type="EMBL" id="CAF4019847.1"/>
    </source>
</evidence>
<dbReference type="Gene3D" id="2.60.420.10">
    <property type="entry name" value="Maltose phosphorylase, domain 3"/>
    <property type="match status" value="1"/>
</dbReference>
<dbReference type="Gene3D" id="1.50.10.10">
    <property type="match status" value="1"/>
</dbReference>